<feature type="compositionally biased region" description="Polar residues" evidence="1">
    <location>
        <begin position="106"/>
        <end position="117"/>
    </location>
</feature>
<feature type="compositionally biased region" description="Basic and acidic residues" evidence="1">
    <location>
        <begin position="76"/>
        <end position="85"/>
    </location>
</feature>
<dbReference type="Proteomes" id="UP000472267">
    <property type="component" value="Unassembled WGS sequence"/>
</dbReference>
<evidence type="ECO:0000256" key="1">
    <source>
        <dbReference type="SAM" id="MobiDB-lite"/>
    </source>
</evidence>
<evidence type="ECO:0000313" key="3">
    <source>
        <dbReference type="Proteomes" id="UP000472267"/>
    </source>
</evidence>
<keyword evidence="3" id="KW-1185">Reference proteome</keyword>
<organism evidence="2 3">
    <name type="scientific">Salarias fasciatus</name>
    <name type="common">Jewelled blenny</name>
    <name type="synonym">Blennius fasciatus</name>
    <dbReference type="NCBI Taxonomy" id="181472"/>
    <lineage>
        <taxon>Eukaryota</taxon>
        <taxon>Metazoa</taxon>
        <taxon>Chordata</taxon>
        <taxon>Craniata</taxon>
        <taxon>Vertebrata</taxon>
        <taxon>Euteleostomi</taxon>
        <taxon>Actinopterygii</taxon>
        <taxon>Neopterygii</taxon>
        <taxon>Teleostei</taxon>
        <taxon>Neoteleostei</taxon>
        <taxon>Acanthomorphata</taxon>
        <taxon>Ovalentaria</taxon>
        <taxon>Blenniimorphae</taxon>
        <taxon>Blenniiformes</taxon>
        <taxon>Blennioidei</taxon>
        <taxon>Blenniidae</taxon>
        <taxon>Salariinae</taxon>
        <taxon>Salarias</taxon>
    </lineage>
</organism>
<reference evidence="2" key="2">
    <citation type="submission" date="2025-09" db="UniProtKB">
        <authorList>
            <consortium name="Ensembl"/>
        </authorList>
    </citation>
    <scope>IDENTIFICATION</scope>
</reference>
<accession>A0A672I7E4</accession>
<evidence type="ECO:0000313" key="2">
    <source>
        <dbReference type="Ensembl" id="ENSSFAP00005037606.1"/>
    </source>
</evidence>
<dbReference type="AlphaFoldDB" id="A0A672I7E4"/>
<dbReference type="OMA" id="GWVFRKM"/>
<sequence length="194" mass="20950">MERSEDGGSSAQSPLWRQLQARAKPLLSPRPGAREPGERRERGGMWGFRRRRRREPSALDRVLSSSQPDLLFSAPRDAEAEEAGKEAAAAGSRGCGAPVPARDQQRTSGRLGTSSPDKPTVAALLQSHHKSSSLGSACLERLLEPPGASGWSSGSSAQKHAGSLCYATRLFLITMRLLGGWHDGNVEPEMKKRQ</sequence>
<protein>
    <submittedName>
        <fullName evidence="2">Uncharacterized protein</fullName>
    </submittedName>
</protein>
<name>A0A672I7E4_SALFA</name>
<feature type="compositionally biased region" description="Basic and acidic residues" evidence="1">
    <location>
        <begin position="32"/>
        <end position="43"/>
    </location>
</feature>
<feature type="region of interest" description="Disordered" evidence="1">
    <location>
        <begin position="1"/>
        <end position="119"/>
    </location>
</feature>
<reference evidence="2" key="1">
    <citation type="submission" date="2025-08" db="UniProtKB">
        <authorList>
            <consortium name="Ensembl"/>
        </authorList>
    </citation>
    <scope>IDENTIFICATION</scope>
</reference>
<proteinExistence type="predicted"/>
<dbReference type="InParanoid" id="A0A672I7E4"/>
<dbReference type="Ensembl" id="ENSSFAT00005039005.1">
    <property type="protein sequence ID" value="ENSSFAP00005037606.1"/>
    <property type="gene ID" value="ENSSFAG00005018929.1"/>
</dbReference>